<dbReference type="KEGG" id="phb:HYN04_03140"/>
<organism evidence="2 3">
    <name type="scientific">Phenylobacterium parvum</name>
    <dbReference type="NCBI Taxonomy" id="2201350"/>
    <lineage>
        <taxon>Bacteria</taxon>
        <taxon>Pseudomonadati</taxon>
        <taxon>Pseudomonadota</taxon>
        <taxon>Alphaproteobacteria</taxon>
        <taxon>Caulobacterales</taxon>
        <taxon>Caulobacteraceae</taxon>
        <taxon>Phenylobacterium</taxon>
    </lineage>
</organism>
<protein>
    <recommendedName>
        <fullName evidence="1">DSBA-like thioredoxin domain-containing protein</fullName>
    </recommendedName>
</protein>
<dbReference type="RefSeq" id="WP_110449410.1">
    <property type="nucleotide sequence ID" value="NZ_CP029479.1"/>
</dbReference>
<dbReference type="PANTHER" id="PTHR13887:SF41">
    <property type="entry name" value="THIOREDOXIN SUPERFAMILY PROTEIN"/>
    <property type="match status" value="1"/>
</dbReference>
<dbReference type="OrthoDB" id="9799122at2"/>
<dbReference type="Pfam" id="PF01323">
    <property type="entry name" value="DSBA"/>
    <property type="match status" value="1"/>
</dbReference>
<reference evidence="3" key="1">
    <citation type="submission" date="2018-05" db="EMBL/GenBank/DDBJ databases">
        <title>Genome sequencing of Phenylobacterium sp. HYN0004.</title>
        <authorList>
            <person name="Yi H."/>
            <person name="Baek C."/>
        </authorList>
    </citation>
    <scope>NUCLEOTIDE SEQUENCE [LARGE SCALE GENOMIC DNA]</scope>
    <source>
        <strain evidence="3">HYN0004</strain>
    </source>
</reference>
<dbReference type="AlphaFoldDB" id="A0A2Z3HTY9"/>
<evidence type="ECO:0000313" key="3">
    <source>
        <dbReference type="Proteomes" id="UP000247763"/>
    </source>
</evidence>
<gene>
    <name evidence="2" type="ORF">HYN04_03140</name>
</gene>
<accession>A0A2Z3HTY9</accession>
<dbReference type="Gene3D" id="3.40.30.10">
    <property type="entry name" value="Glutaredoxin"/>
    <property type="match status" value="1"/>
</dbReference>
<name>A0A2Z3HTY9_9CAUL</name>
<dbReference type="PANTHER" id="PTHR13887">
    <property type="entry name" value="GLUTATHIONE S-TRANSFERASE KAPPA"/>
    <property type="match status" value="1"/>
</dbReference>
<keyword evidence="3" id="KW-1185">Reference proteome</keyword>
<dbReference type="SUPFAM" id="SSF52833">
    <property type="entry name" value="Thioredoxin-like"/>
    <property type="match status" value="1"/>
</dbReference>
<dbReference type="InterPro" id="IPR001853">
    <property type="entry name" value="DSBA-like_thioredoxin_dom"/>
</dbReference>
<evidence type="ECO:0000259" key="1">
    <source>
        <dbReference type="Pfam" id="PF01323"/>
    </source>
</evidence>
<sequence>MKTVDLTCFSDVLCVWAWIGELRLAELRRTHGEAVRVRQRFCSVFGDTALKMQVNWGSKGGHEGFAAHLAHVVEGFPELSLHPDLWRGVRPASSLPAHLVLKAVQAQEAQGGPEGLGDRAITLTRKAFFEQGRDIASRAVLDAVLAEAGADLADVHARLDRGEAHAALSTDYQEAQALGVKGSPSLVLNEGRQTLYGNVGYRIIEANIEGLLREPTAGAASWC</sequence>
<evidence type="ECO:0000313" key="2">
    <source>
        <dbReference type="EMBL" id="AWM76841.1"/>
    </source>
</evidence>
<feature type="domain" description="DSBA-like thioredoxin" evidence="1">
    <location>
        <begin position="7"/>
        <end position="202"/>
    </location>
</feature>
<dbReference type="GO" id="GO:0016491">
    <property type="term" value="F:oxidoreductase activity"/>
    <property type="evidence" value="ECO:0007669"/>
    <property type="project" value="InterPro"/>
</dbReference>
<dbReference type="Proteomes" id="UP000247763">
    <property type="component" value="Chromosome"/>
</dbReference>
<proteinExistence type="predicted"/>
<dbReference type="InterPro" id="IPR036249">
    <property type="entry name" value="Thioredoxin-like_sf"/>
</dbReference>
<dbReference type="EMBL" id="CP029479">
    <property type="protein sequence ID" value="AWM76841.1"/>
    <property type="molecule type" value="Genomic_DNA"/>
</dbReference>